<feature type="transmembrane region" description="Helical" evidence="1">
    <location>
        <begin position="39"/>
        <end position="62"/>
    </location>
</feature>
<reference evidence="2 3" key="1">
    <citation type="submission" date="2019-07" db="EMBL/GenBank/DDBJ databases">
        <title>Whole genome shotgun sequence of Reyranella soli NBRC 108950.</title>
        <authorList>
            <person name="Hosoyama A."/>
            <person name="Uohara A."/>
            <person name="Ohji S."/>
            <person name="Ichikawa N."/>
        </authorList>
    </citation>
    <scope>NUCLEOTIDE SEQUENCE [LARGE SCALE GENOMIC DNA]</scope>
    <source>
        <strain evidence="2 3">NBRC 108950</strain>
    </source>
</reference>
<feature type="transmembrane region" description="Helical" evidence="1">
    <location>
        <begin position="116"/>
        <end position="134"/>
    </location>
</feature>
<dbReference type="EMBL" id="BKAJ01000069">
    <property type="protein sequence ID" value="GEP56714.1"/>
    <property type="molecule type" value="Genomic_DNA"/>
</dbReference>
<dbReference type="Proteomes" id="UP000321058">
    <property type="component" value="Unassembled WGS sequence"/>
</dbReference>
<keyword evidence="1" id="KW-0472">Membrane</keyword>
<keyword evidence="1" id="KW-1133">Transmembrane helix</keyword>
<protein>
    <submittedName>
        <fullName evidence="2">Uncharacterized protein</fullName>
    </submittedName>
</protein>
<feature type="transmembrane region" description="Helical" evidence="1">
    <location>
        <begin position="6"/>
        <end position="27"/>
    </location>
</feature>
<evidence type="ECO:0000313" key="2">
    <source>
        <dbReference type="EMBL" id="GEP56714.1"/>
    </source>
</evidence>
<evidence type="ECO:0000256" key="1">
    <source>
        <dbReference type="SAM" id="Phobius"/>
    </source>
</evidence>
<organism evidence="2 3">
    <name type="scientific">Reyranella soli</name>
    <dbReference type="NCBI Taxonomy" id="1230389"/>
    <lineage>
        <taxon>Bacteria</taxon>
        <taxon>Pseudomonadati</taxon>
        <taxon>Pseudomonadota</taxon>
        <taxon>Alphaproteobacteria</taxon>
        <taxon>Hyphomicrobiales</taxon>
        <taxon>Reyranellaceae</taxon>
        <taxon>Reyranella</taxon>
    </lineage>
</organism>
<dbReference type="RefSeq" id="WP_147150924.1">
    <property type="nucleotide sequence ID" value="NZ_BKAJ01000069.1"/>
</dbReference>
<gene>
    <name evidence="2" type="ORF">RSO01_38800</name>
</gene>
<evidence type="ECO:0000313" key="3">
    <source>
        <dbReference type="Proteomes" id="UP000321058"/>
    </source>
</evidence>
<dbReference type="AlphaFoldDB" id="A0A512NCS1"/>
<feature type="transmembrane region" description="Helical" evidence="1">
    <location>
        <begin position="82"/>
        <end position="104"/>
    </location>
</feature>
<keyword evidence="3" id="KW-1185">Reference proteome</keyword>
<keyword evidence="1" id="KW-0812">Transmembrane</keyword>
<proteinExistence type="predicted"/>
<accession>A0A512NCS1</accession>
<comment type="caution">
    <text evidence="2">The sequence shown here is derived from an EMBL/GenBank/DDBJ whole genome shotgun (WGS) entry which is preliminary data.</text>
</comment>
<name>A0A512NCS1_9HYPH</name>
<sequence>MDHGSIWILAGSTIALLGVFLIEFWVKPRRSESPATRSIGMRVSVLIAVALGLAVLVALAVLVRSSLPSAIEPKGVSETTSWGMVVVMYVAMVAGIVAQSYYFGDGAQVRWSWLKPALASPIIFIPLISSYQTSLST</sequence>